<keyword evidence="10" id="KW-0347">Helicase</keyword>
<dbReference type="GO" id="GO:0030154">
    <property type="term" value="P:cell differentiation"/>
    <property type="evidence" value="ECO:0007669"/>
    <property type="project" value="UniProtKB-KW"/>
</dbReference>
<dbReference type="Gene3D" id="3.40.50.300">
    <property type="entry name" value="P-loop containing nucleotide triphosphate hydrolases"/>
    <property type="match status" value="2"/>
</dbReference>
<gene>
    <name evidence="18" type="ORF">O3G_MSEX006321</name>
</gene>
<evidence type="ECO:0000256" key="9">
    <source>
        <dbReference type="ARBA" id="ARBA00022801"/>
    </source>
</evidence>
<dbReference type="PANTHER" id="PTHR18934:SF113">
    <property type="entry name" value="ATP-DEPENDENT RNA HELICASE TDRD9"/>
    <property type="match status" value="1"/>
</dbReference>
<reference evidence="18" key="1">
    <citation type="journal article" date="2016" name="Insect Biochem. Mol. Biol.">
        <title>Multifaceted biological insights from a draft genome sequence of the tobacco hornworm moth, Manduca sexta.</title>
        <authorList>
            <person name="Kanost M.R."/>
            <person name="Arrese E.L."/>
            <person name="Cao X."/>
            <person name="Chen Y.R."/>
            <person name="Chellapilla S."/>
            <person name="Goldsmith M.R."/>
            <person name="Grosse-Wilde E."/>
            <person name="Heckel D.G."/>
            <person name="Herndon N."/>
            <person name="Jiang H."/>
            <person name="Papanicolaou A."/>
            <person name="Qu J."/>
            <person name="Soulages J.L."/>
            <person name="Vogel H."/>
            <person name="Walters J."/>
            <person name="Waterhouse R.M."/>
            <person name="Ahn S.J."/>
            <person name="Almeida F.C."/>
            <person name="An C."/>
            <person name="Aqrawi P."/>
            <person name="Bretschneider A."/>
            <person name="Bryant W.B."/>
            <person name="Bucks S."/>
            <person name="Chao H."/>
            <person name="Chevignon G."/>
            <person name="Christen J.M."/>
            <person name="Clarke D.F."/>
            <person name="Dittmer N.T."/>
            <person name="Ferguson L.C.F."/>
            <person name="Garavelou S."/>
            <person name="Gordon K.H.J."/>
            <person name="Gunaratna R.T."/>
            <person name="Han Y."/>
            <person name="Hauser F."/>
            <person name="He Y."/>
            <person name="Heidel-Fischer H."/>
            <person name="Hirsh A."/>
            <person name="Hu Y."/>
            <person name="Jiang H."/>
            <person name="Kalra D."/>
            <person name="Klinner C."/>
            <person name="Konig C."/>
            <person name="Kovar C."/>
            <person name="Kroll A.R."/>
            <person name="Kuwar S.S."/>
            <person name="Lee S.L."/>
            <person name="Lehman R."/>
            <person name="Li K."/>
            <person name="Li Z."/>
            <person name="Liang H."/>
            <person name="Lovelace S."/>
            <person name="Lu Z."/>
            <person name="Mansfield J.H."/>
            <person name="McCulloch K.J."/>
            <person name="Mathew T."/>
            <person name="Morton B."/>
            <person name="Muzny D.M."/>
            <person name="Neunemann D."/>
            <person name="Ongeri F."/>
            <person name="Pauchet Y."/>
            <person name="Pu L.L."/>
            <person name="Pyrousis I."/>
            <person name="Rao X.J."/>
            <person name="Redding A."/>
            <person name="Roesel C."/>
            <person name="Sanchez-Gracia A."/>
            <person name="Schaack S."/>
            <person name="Shukla A."/>
            <person name="Tetreau G."/>
            <person name="Wang Y."/>
            <person name="Xiong G.H."/>
            <person name="Traut W."/>
            <person name="Walsh T.K."/>
            <person name="Worley K.C."/>
            <person name="Wu D."/>
            <person name="Wu W."/>
            <person name="Wu Y.Q."/>
            <person name="Zhang X."/>
            <person name="Zou Z."/>
            <person name="Zucker H."/>
            <person name="Briscoe A.D."/>
            <person name="Burmester T."/>
            <person name="Clem R.J."/>
            <person name="Feyereisen R."/>
            <person name="Grimmelikhuijzen C.J.P."/>
            <person name="Hamodrakas S.J."/>
            <person name="Hansson B.S."/>
            <person name="Huguet E."/>
            <person name="Jermiin L.S."/>
            <person name="Lan Q."/>
            <person name="Lehman H.K."/>
            <person name="Lorenzen M."/>
            <person name="Merzendorfer H."/>
            <person name="Michalopoulos I."/>
            <person name="Morton D.B."/>
            <person name="Muthukrishnan S."/>
            <person name="Oakeshott J.G."/>
            <person name="Palmer W."/>
            <person name="Park Y."/>
            <person name="Passarelli A.L."/>
            <person name="Rozas J."/>
            <person name="Schwartz L.M."/>
            <person name="Smith W."/>
            <person name="Southgate A."/>
            <person name="Vilcinskas A."/>
            <person name="Vogt R."/>
            <person name="Wang P."/>
            <person name="Werren J."/>
            <person name="Yu X.Q."/>
            <person name="Zhou J.J."/>
            <person name="Brown S.J."/>
            <person name="Scherer S.E."/>
            <person name="Richards S."/>
            <person name="Blissard G.W."/>
        </authorList>
    </citation>
    <scope>NUCLEOTIDE SEQUENCE</scope>
</reference>
<dbReference type="GO" id="GO:0031047">
    <property type="term" value="P:regulatory ncRNA-mediated gene silencing"/>
    <property type="evidence" value="ECO:0007669"/>
    <property type="project" value="UniProtKB-KW"/>
</dbReference>
<dbReference type="Proteomes" id="UP000791440">
    <property type="component" value="Unassembled WGS sequence"/>
</dbReference>
<comment type="caution">
    <text evidence="18">The sequence shown here is derived from an EMBL/GenBank/DDBJ whole genome shotgun (WGS) entry which is preliminary data.</text>
</comment>
<dbReference type="SMART" id="SM00490">
    <property type="entry name" value="HELICc"/>
    <property type="match status" value="1"/>
</dbReference>
<evidence type="ECO:0000256" key="7">
    <source>
        <dbReference type="ARBA" id="ARBA00022741"/>
    </source>
</evidence>
<evidence type="ECO:0000256" key="8">
    <source>
        <dbReference type="ARBA" id="ARBA00022782"/>
    </source>
</evidence>
<keyword evidence="5" id="KW-0217">Developmental protein</keyword>
<dbReference type="InterPro" id="IPR014001">
    <property type="entry name" value="Helicase_ATP-bd"/>
</dbReference>
<keyword evidence="7" id="KW-0547">Nucleotide-binding</keyword>
<keyword evidence="12" id="KW-0744">Spermatogenesis</keyword>
<dbReference type="InterPro" id="IPR007502">
    <property type="entry name" value="Helicase-assoc_dom"/>
</dbReference>
<dbReference type="EC" id="3.6.4.13" evidence="3"/>
<dbReference type="InterPro" id="IPR035437">
    <property type="entry name" value="SNase_OB-fold_sf"/>
</dbReference>
<dbReference type="PROSITE" id="PS51192">
    <property type="entry name" value="HELICASE_ATP_BIND_1"/>
    <property type="match status" value="1"/>
</dbReference>
<evidence type="ECO:0000256" key="4">
    <source>
        <dbReference type="ARBA" id="ARBA00013352"/>
    </source>
</evidence>
<dbReference type="Pfam" id="PF00567">
    <property type="entry name" value="TUDOR"/>
    <property type="match status" value="1"/>
</dbReference>
<dbReference type="GO" id="GO:0003723">
    <property type="term" value="F:RNA binding"/>
    <property type="evidence" value="ECO:0007669"/>
    <property type="project" value="TreeGrafter"/>
</dbReference>
<dbReference type="GO" id="GO:0016787">
    <property type="term" value="F:hydrolase activity"/>
    <property type="evidence" value="ECO:0007669"/>
    <property type="project" value="UniProtKB-KW"/>
</dbReference>
<evidence type="ECO:0000256" key="6">
    <source>
        <dbReference type="ARBA" id="ARBA00022490"/>
    </source>
</evidence>
<evidence type="ECO:0000256" key="11">
    <source>
        <dbReference type="ARBA" id="ARBA00022840"/>
    </source>
</evidence>
<keyword evidence="13" id="KW-0943">RNA-mediated gene silencing</keyword>
<evidence type="ECO:0000256" key="12">
    <source>
        <dbReference type="ARBA" id="ARBA00022871"/>
    </source>
</evidence>
<comment type="subcellular location">
    <subcellularLocation>
        <location evidence="1">Cytoplasm</location>
    </subcellularLocation>
</comment>
<dbReference type="SMART" id="SM00847">
    <property type="entry name" value="HA2"/>
    <property type="match status" value="1"/>
</dbReference>
<dbReference type="GO" id="GO:0051321">
    <property type="term" value="P:meiotic cell cycle"/>
    <property type="evidence" value="ECO:0007669"/>
    <property type="project" value="UniProtKB-KW"/>
</dbReference>
<sequence length="1441" mass="162950">MDELRSFFNNPCPSSSQMVKLRGPLTGGFRITKDDPSTELNRRQEHRHAVISSGKNYVHEVQQKETELYLKNEMSRRDSGSIAGGMESLEQLSSWNASQQNVGQLTDEAMMEVYNKYSFQMKEDTNNLAINDYKQQILDRIRGFPVVIIEGPTGCGKTTQVPQWILDDSYQNRRPCRIVVTQPRRIAAMSIAKRVAQERGWDVGGLVGYQVGLENNTSQDTRINYVTTGVLLQKLVAAKTMNEYTHIILDEVHERGQEMDFLLLVVKKLLYTVSPAVKVVLMSATFNRKAFADYFLIPTPMGLQTSLCINIVKKNPMFTVKTFYLNHLNKFGSVLQKAIPRDGEPCITPEMHHLVIKLLNAFEQIDKQEDNYTDRSEADLPSVLIFLPGINEIEDLYASLTDLQLRAKVADAECARYKWWVLPLHSSITADEQVRVFQRAPPGHRKVILATNIAESSITVPDIKYVIDFCLMKVLVADDDTNFTTLRLCWAAKTNCEQRAGRAGRVRDGRVYRLVTDKFYDSLQQDCDPEIVRCPLERLVLLAKMLDMGPPSDILALAMDPPDLSNIHRTILVLKETGALTKTMDDEWNASDGDITYLGRIMAKLPINVQASKLIVLGYIYGCFDETVIMAAAMSVKNIFNTPFRERLNAYNSKLTWADGSTSDSIALLNVYKVWSHLRQQQQFRAAGSEATWARRFYVQARALRELHLLVTDLRARLSREGLHPTDTSPWARHELPLALKIILAGAFYPQYFVQVSQDESRERDAVRTLSGQDPRNSVYLTNFPDNQPGEIYATSIKKIIRQQIGDEPLVTFDNNSRKVYLTFDNGSHMSRGDRDKSGDPTIPGQVALPVYKCIKFRQLRLDVRIPLLPPDKANILAESLRMEKLDLKMENMVPRLPEVNDTHFPLKICHVIDVNKFWARYDDESTASDLRDITLALNSRPLLAPTHSLAVGELLAAPYTDAAGTTVHRVRLLKILPRDMLEVLYVDYGTLGRVSTSSVRAVPAGARALPPLAMRCRLAALAPAPVLNDRAAFTAQAQRVFKEILTRGRLLAKVYSVVHGVVSIELLAEGGQLNVNQELIKKGFAVSCEESYESKLNHDLRETANELDMAQIRAYNREQTASAFNELRELEPPNAKECIADVSLKGPFSPLETSVHTLMYARREKPVHIEWNSVNSVLLDTDPQLAYERLLVAAEVSQSENNSKLLLRHTTLMPNIPALPAIISLLYCPVAELRRDARCSRYVSALCGLGCDERAAPRFPEHDLLVNVDADLDVDDIGLINHIRHLTDYMMYCADGQDMPTPDDDFRPQIPAIIRKDLMQLLMKRRRARAAQAVAEAWEWRSVPEDELLEMSAPDMAAHALLYPLHVPIDLRPLSREHLRELKQQNDQLKLLVSRIPVSSSTEMACTLCNTNPMPMHAMRIHLYSNAHQEKEEDFLIFQS</sequence>
<keyword evidence="9" id="KW-0378">Hydrolase</keyword>
<protein>
    <recommendedName>
        <fullName evidence="4">Probable ATP-dependent RNA helicase spindle-E</fullName>
        <ecNumber evidence="3">3.6.4.13</ecNumber>
    </recommendedName>
</protein>
<evidence type="ECO:0000313" key="19">
    <source>
        <dbReference type="Proteomes" id="UP000791440"/>
    </source>
</evidence>
<dbReference type="GO" id="GO:0005524">
    <property type="term" value="F:ATP binding"/>
    <property type="evidence" value="ECO:0007669"/>
    <property type="project" value="UniProtKB-KW"/>
</dbReference>
<evidence type="ECO:0000256" key="2">
    <source>
        <dbReference type="ARBA" id="ARBA00008792"/>
    </source>
</evidence>
<keyword evidence="6" id="KW-0963">Cytoplasm</keyword>
<evidence type="ECO:0000259" key="17">
    <source>
        <dbReference type="PROSITE" id="PS51194"/>
    </source>
</evidence>
<feature type="domain" description="Helicase C-terminal" evidence="17">
    <location>
        <begin position="357"/>
        <end position="547"/>
    </location>
</feature>
<name>A0A921Z225_MANSE</name>
<organism evidence="18 19">
    <name type="scientific">Manduca sexta</name>
    <name type="common">Tobacco hawkmoth</name>
    <name type="synonym">Tobacco hornworm</name>
    <dbReference type="NCBI Taxonomy" id="7130"/>
    <lineage>
        <taxon>Eukaryota</taxon>
        <taxon>Metazoa</taxon>
        <taxon>Ecdysozoa</taxon>
        <taxon>Arthropoda</taxon>
        <taxon>Hexapoda</taxon>
        <taxon>Insecta</taxon>
        <taxon>Pterygota</taxon>
        <taxon>Neoptera</taxon>
        <taxon>Endopterygota</taxon>
        <taxon>Lepidoptera</taxon>
        <taxon>Glossata</taxon>
        <taxon>Ditrysia</taxon>
        <taxon>Bombycoidea</taxon>
        <taxon>Sphingidae</taxon>
        <taxon>Sphinginae</taxon>
        <taxon>Sphingini</taxon>
        <taxon>Manduca</taxon>
    </lineage>
</organism>
<dbReference type="Gene3D" id="2.40.50.90">
    <property type="match status" value="1"/>
</dbReference>
<dbReference type="InterPro" id="IPR002999">
    <property type="entry name" value="Tudor"/>
</dbReference>
<dbReference type="GO" id="GO:0003724">
    <property type="term" value="F:RNA helicase activity"/>
    <property type="evidence" value="ECO:0007669"/>
    <property type="project" value="UniProtKB-EC"/>
</dbReference>
<dbReference type="Pfam" id="PF21010">
    <property type="entry name" value="HA2_C"/>
    <property type="match status" value="1"/>
</dbReference>
<keyword evidence="14" id="KW-0469">Meiosis</keyword>
<dbReference type="PROSITE" id="PS51194">
    <property type="entry name" value="HELICASE_CTER"/>
    <property type="match status" value="1"/>
</dbReference>
<dbReference type="GO" id="GO:0005737">
    <property type="term" value="C:cytoplasm"/>
    <property type="evidence" value="ECO:0007669"/>
    <property type="project" value="UniProtKB-SubCell"/>
</dbReference>
<dbReference type="Pfam" id="PF00271">
    <property type="entry name" value="Helicase_C"/>
    <property type="match status" value="1"/>
</dbReference>
<reference evidence="18" key="2">
    <citation type="submission" date="2020-12" db="EMBL/GenBank/DDBJ databases">
        <authorList>
            <person name="Kanost M."/>
        </authorList>
    </citation>
    <scope>NUCLEOTIDE SEQUENCE</scope>
</reference>
<dbReference type="GO" id="GO:0007283">
    <property type="term" value="P:spermatogenesis"/>
    <property type="evidence" value="ECO:0007669"/>
    <property type="project" value="UniProtKB-KW"/>
</dbReference>
<dbReference type="SUPFAM" id="SSF63748">
    <property type="entry name" value="Tudor/PWWP/MBT"/>
    <property type="match status" value="1"/>
</dbReference>
<evidence type="ECO:0000256" key="3">
    <source>
        <dbReference type="ARBA" id="ARBA00012552"/>
    </source>
</evidence>
<evidence type="ECO:0000256" key="1">
    <source>
        <dbReference type="ARBA" id="ARBA00004496"/>
    </source>
</evidence>
<dbReference type="SMART" id="SM00487">
    <property type="entry name" value="DEXDc"/>
    <property type="match status" value="1"/>
</dbReference>
<accession>A0A921Z225</accession>
<proteinExistence type="inferred from homology"/>
<feature type="domain" description="Helicase ATP-binding" evidence="16">
    <location>
        <begin position="138"/>
        <end position="304"/>
    </location>
</feature>
<dbReference type="EMBL" id="JH668381">
    <property type="protein sequence ID" value="KAG6449954.1"/>
    <property type="molecule type" value="Genomic_DNA"/>
</dbReference>
<evidence type="ECO:0000256" key="5">
    <source>
        <dbReference type="ARBA" id="ARBA00022473"/>
    </source>
</evidence>
<evidence type="ECO:0000256" key="13">
    <source>
        <dbReference type="ARBA" id="ARBA00023158"/>
    </source>
</evidence>
<keyword evidence="19" id="KW-1185">Reference proteome</keyword>
<evidence type="ECO:0000256" key="15">
    <source>
        <dbReference type="ARBA" id="ARBA00047984"/>
    </source>
</evidence>
<dbReference type="Gene3D" id="1.20.120.1080">
    <property type="match status" value="1"/>
</dbReference>
<dbReference type="SUPFAM" id="SSF52540">
    <property type="entry name" value="P-loop containing nucleoside triphosphate hydrolases"/>
    <property type="match status" value="1"/>
</dbReference>
<keyword evidence="11" id="KW-0067">ATP-binding</keyword>
<dbReference type="Gene3D" id="2.30.30.140">
    <property type="match status" value="1"/>
</dbReference>
<keyword evidence="8" id="KW-0221">Differentiation</keyword>
<dbReference type="PANTHER" id="PTHR18934">
    <property type="entry name" value="ATP-DEPENDENT RNA HELICASE"/>
    <property type="match status" value="1"/>
</dbReference>
<dbReference type="InterPro" id="IPR027417">
    <property type="entry name" value="P-loop_NTPase"/>
</dbReference>
<dbReference type="Pfam" id="PF00270">
    <property type="entry name" value="DEAD"/>
    <property type="match status" value="1"/>
</dbReference>
<evidence type="ECO:0000259" key="16">
    <source>
        <dbReference type="PROSITE" id="PS51192"/>
    </source>
</evidence>
<dbReference type="InterPro" id="IPR001650">
    <property type="entry name" value="Helicase_C-like"/>
</dbReference>
<evidence type="ECO:0000256" key="14">
    <source>
        <dbReference type="ARBA" id="ARBA00023254"/>
    </source>
</evidence>
<evidence type="ECO:0000256" key="10">
    <source>
        <dbReference type="ARBA" id="ARBA00022806"/>
    </source>
</evidence>
<evidence type="ECO:0000313" key="18">
    <source>
        <dbReference type="EMBL" id="KAG6449954.1"/>
    </source>
</evidence>
<dbReference type="CDD" id="cd18791">
    <property type="entry name" value="SF2_C_RHA"/>
    <property type="match status" value="1"/>
</dbReference>
<comment type="catalytic activity">
    <reaction evidence="15">
        <text>ATP + H2O = ADP + phosphate + H(+)</text>
        <dbReference type="Rhea" id="RHEA:13065"/>
        <dbReference type="ChEBI" id="CHEBI:15377"/>
        <dbReference type="ChEBI" id="CHEBI:15378"/>
        <dbReference type="ChEBI" id="CHEBI:30616"/>
        <dbReference type="ChEBI" id="CHEBI:43474"/>
        <dbReference type="ChEBI" id="CHEBI:456216"/>
        <dbReference type="EC" id="3.6.4.13"/>
    </reaction>
</comment>
<comment type="similarity">
    <text evidence="2">Belongs to the DEAD box helicase family. DEAH subfamily.</text>
</comment>
<dbReference type="InterPro" id="IPR011545">
    <property type="entry name" value="DEAD/DEAH_box_helicase_dom"/>
</dbReference>